<dbReference type="PROSITE" id="PS50263">
    <property type="entry name" value="CN_HYDROLASE"/>
    <property type="match status" value="1"/>
</dbReference>
<name>A0ABY7NET7_9MICO</name>
<reference evidence="4 5" key="1">
    <citation type="submission" date="2021-05" db="EMBL/GenBank/DDBJ databases">
        <authorList>
            <person name="Kumar R."/>
            <person name="Kumar A."/>
            <person name="Mukhia S."/>
        </authorList>
    </citation>
    <scope>NUCLEOTIDE SEQUENCE [LARGE SCALE GENOMIC DNA]</scope>
    <source>
        <strain evidence="4 5">ERMR7:08</strain>
    </source>
</reference>
<dbReference type="InterPro" id="IPR036526">
    <property type="entry name" value="C-N_Hydrolase_sf"/>
</dbReference>
<evidence type="ECO:0000313" key="5">
    <source>
        <dbReference type="Proteomes" id="UP001212421"/>
    </source>
</evidence>
<dbReference type="InterPro" id="IPR001110">
    <property type="entry name" value="UPF0012_CS"/>
</dbReference>
<dbReference type="PANTHER" id="PTHR43674">
    <property type="entry name" value="NITRILASE C965.09-RELATED"/>
    <property type="match status" value="1"/>
</dbReference>
<dbReference type="PROSITE" id="PS01227">
    <property type="entry name" value="UPF0012"/>
    <property type="match status" value="1"/>
</dbReference>
<dbReference type="PANTHER" id="PTHR43674:SF2">
    <property type="entry name" value="BETA-UREIDOPROPIONASE"/>
    <property type="match status" value="1"/>
</dbReference>
<gene>
    <name evidence="4" type="ORF">KIV56_07175</name>
</gene>
<feature type="domain" description="CN hydrolase" evidence="3">
    <location>
        <begin position="2"/>
        <end position="243"/>
    </location>
</feature>
<sequence length="273" mass="29310">MIRIACRQLAPIIPDLTGNIERSVAAVRESVAAGARLVVLPELVTTGYMFSTPEEARSVAVTTDDPLFAQWALAVADIDGVVVGGFVELGADGLVYNSLAVVDGAGVLASYRKTHLWDREKLIFTPGSAVPPVVDTPLGRLGVLICYDLEFPEMTRSLALRGAELIIVPTNWPRETVPEGERVPEVTVAMAAAYINHVGVVCCDRSGTERGQDWNEASCIIDDRGWVVATADSTGIAMADLDLLLSRDKTITPFSDAFGDRRPELYGEVVAPL</sequence>
<evidence type="ECO:0000256" key="1">
    <source>
        <dbReference type="ARBA" id="ARBA00010613"/>
    </source>
</evidence>
<protein>
    <submittedName>
        <fullName evidence="4">Carbon-nitrogen hydrolase</fullName>
    </submittedName>
</protein>
<organism evidence="4 5">
    <name type="scientific">Cryobacterium breve</name>
    <dbReference type="NCBI Taxonomy" id="1259258"/>
    <lineage>
        <taxon>Bacteria</taxon>
        <taxon>Bacillati</taxon>
        <taxon>Actinomycetota</taxon>
        <taxon>Actinomycetes</taxon>
        <taxon>Micrococcales</taxon>
        <taxon>Microbacteriaceae</taxon>
        <taxon>Cryobacterium</taxon>
    </lineage>
</organism>
<accession>A0ABY7NET7</accession>
<dbReference type="Proteomes" id="UP001212421">
    <property type="component" value="Chromosome"/>
</dbReference>
<keyword evidence="5" id="KW-1185">Reference proteome</keyword>
<dbReference type="SUPFAM" id="SSF56317">
    <property type="entry name" value="Carbon-nitrogen hydrolase"/>
    <property type="match status" value="1"/>
</dbReference>
<evidence type="ECO:0000259" key="3">
    <source>
        <dbReference type="PROSITE" id="PS50263"/>
    </source>
</evidence>
<comment type="similarity">
    <text evidence="1">Belongs to the carbon-nitrogen hydrolase superfamily. NIT1/NIT2 family.</text>
</comment>
<dbReference type="InterPro" id="IPR003010">
    <property type="entry name" value="C-N_Hydrolase"/>
</dbReference>
<dbReference type="InterPro" id="IPR050345">
    <property type="entry name" value="Aliph_Amidase/BUP"/>
</dbReference>
<keyword evidence="2 4" id="KW-0378">Hydrolase</keyword>
<dbReference type="GO" id="GO:0016787">
    <property type="term" value="F:hydrolase activity"/>
    <property type="evidence" value="ECO:0007669"/>
    <property type="project" value="UniProtKB-KW"/>
</dbReference>
<dbReference type="RefSeq" id="WP_281535769.1">
    <property type="nucleotide sequence ID" value="NZ_CP075584.1"/>
</dbReference>
<dbReference type="Pfam" id="PF00795">
    <property type="entry name" value="CN_hydrolase"/>
    <property type="match status" value="1"/>
</dbReference>
<dbReference type="EMBL" id="CP075584">
    <property type="protein sequence ID" value="WBM81031.1"/>
    <property type="molecule type" value="Genomic_DNA"/>
</dbReference>
<evidence type="ECO:0000256" key="2">
    <source>
        <dbReference type="ARBA" id="ARBA00022801"/>
    </source>
</evidence>
<proteinExistence type="inferred from homology"/>
<evidence type="ECO:0000313" key="4">
    <source>
        <dbReference type="EMBL" id="WBM81031.1"/>
    </source>
</evidence>
<dbReference type="Gene3D" id="3.60.110.10">
    <property type="entry name" value="Carbon-nitrogen hydrolase"/>
    <property type="match status" value="1"/>
</dbReference>